<evidence type="ECO:0000313" key="2">
    <source>
        <dbReference type="Proteomes" id="UP000001307"/>
    </source>
</evidence>
<accession>E4X8P8</accession>
<keyword evidence="2" id="KW-1185">Reference proteome</keyword>
<organism evidence="1">
    <name type="scientific">Oikopleura dioica</name>
    <name type="common">Tunicate</name>
    <dbReference type="NCBI Taxonomy" id="34765"/>
    <lineage>
        <taxon>Eukaryota</taxon>
        <taxon>Metazoa</taxon>
        <taxon>Chordata</taxon>
        <taxon>Tunicata</taxon>
        <taxon>Appendicularia</taxon>
        <taxon>Copelata</taxon>
        <taxon>Oikopleuridae</taxon>
        <taxon>Oikopleura</taxon>
    </lineage>
</organism>
<dbReference type="InParanoid" id="E4X8P8"/>
<dbReference type="Proteomes" id="UP000001307">
    <property type="component" value="Unassembled WGS sequence"/>
</dbReference>
<proteinExistence type="predicted"/>
<name>E4X8P8_OIKDI</name>
<dbReference type="EMBL" id="FN653029">
    <property type="protein sequence ID" value="CBY08274.1"/>
    <property type="molecule type" value="Genomic_DNA"/>
</dbReference>
<evidence type="ECO:0000313" key="1">
    <source>
        <dbReference type="EMBL" id="CBY08274.1"/>
    </source>
</evidence>
<gene>
    <name evidence="1" type="ORF">GSOID_T00004290001</name>
</gene>
<dbReference type="AlphaFoldDB" id="E4X8P8"/>
<sequence>MNRKRERFIFFLAITLCLAGIGTIFSSPLFLERRISNFEINDEQVSGIESNLHETTTHFENDNSKLTVAYKTNEKITSKPTYVTTKTIYQTKTSTSETPPPFTITTKRGQTTMSKIIQTETTTALATAPTILAKTTIQTSISATVSTTISTTTTIAETTKSTLLTTTPAISSSTMSTTAQALTVRFRQRL</sequence>
<reference evidence="1" key="1">
    <citation type="journal article" date="2010" name="Science">
        <title>Plasticity of animal genome architecture unmasked by rapid evolution of a pelagic tunicate.</title>
        <authorList>
            <person name="Denoeud F."/>
            <person name="Henriet S."/>
            <person name="Mungpakdee S."/>
            <person name="Aury J.M."/>
            <person name="Da Silva C."/>
            <person name="Brinkmann H."/>
            <person name="Mikhaleva J."/>
            <person name="Olsen L.C."/>
            <person name="Jubin C."/>
            <person name="Canestro C."/>
            <person name="Bouquet J.M."/>
            <person name="Danks G."/>
            <person name="Poulain J."/>
            <person name="Campsteijn C."/>
            <person name="Adamski M."/>
            <person name="Cross I."/>
            <person name="Yadetie F."/>
            <person name="Muffato M."/>
            <person name="Louis A."/>
            <person name="Butcher S."/>
            <person name="Tsagkogeorga G."/>
            <person name="Konrad A."/>
            <person name="Singh S."/>
            <person name="Jensen M.F."/>
            <person name="Cong E.H."/>
            <person name="Eikeseth-Otteraa H."/>
            <person name="Noel B."/>
            <person name="Anthouard V."/>
            <person name="Porcel B.M."/>
            <person name="Kachouri-Lafond R."/>
            <person name="Nishino A."/>
            <person name="Ugolini M."/>
            <person name="Chourrout P."/>
            <person name="Nishida H."/>
            <person name="Aasland R."/>
            <person name="Huzurbazar S."/>
            <person name="Westhof E."/>
            <person name="Delsuc F."/>
            <person name="Lehrach H."/>
            <person name="Reinhardt R."/>
            <person name="Weissenbach J."/>
            <person name="Roy S.W."/>
            <person name="Artiguenave F."/>
            <person name="Postlethwait J.H."/>
            <person name="Manak J.R."/>
            <person name="Thompson E.M."/>
            <person name="Jaillon O."/>
            <person name="Du Pasquier L."/>
            <person name="Boudinot P."/>
            <person name="Liberles D.A."/>
            <person name="Volff J.N."/>
            <person name="Philippe H."/>
            <person name="Lenhard B."/>
            <person name="Roest Crollius H."/>
            <person name="Wincker P."/>
            <person name="Chourrout D."/>
        </authorList>
    </citation>
    <scope>NUCLEOTIDE SEQUENCE [LARGE SCALE GENOMIC DNA]</scope>
</reference>
<protein>
    <submittedName>
        <fullName evidence="1">Uncharacterized protein</fullName>
    </submittedName>
</protein>